<dbReference type="GO" id="GO:0098796">
    <property type="term" value="C:membrane protein complex"/>
    <property type="evidence" value="ECO:0007669"/>
    <property type="project" value="UniProtKB-ARBA"/>
</dbReference>
<evidence type="ECO:0000256" key="4">
    <source>
        <dbReference type="ARBA" id="ARBA00022840"/>
    </source>
</evidence>
<dbReference type="OrthoDB" id="9802264at2"/>
<evidence type="ECO:0000256" key="1">
    <source>
        <dbReference type="ARBA" id="ARBA00022448"/>
    </source>
</evidence>
<dbReference type="GO" id="GO:0016887">
    <property type="term" value="F:ATP hydrolysis activity"/>
    <property type="evidence" value="ECO:0007669"/>
    <property type="project" value="InterPro"/>
</dbReference>
<comment type="caution">
    <text evidence="8">The sequence shown here is derived from an EMBL/GenBank/DDBJ whole genome shotgun (WGS) entry which is preliminary data.</text>
</comment>
<dbReference type="GO" id="GO:0089705">
    <property type="term" value="P:protein localization to outer membrane"/>
    <property type="evidence" value="ECO:0007669"/>
    <property type="project" value="TreeGrafter"/>
</dbReference>
<dbReference type="InterPro" id="IPR015854">
    <property type="entry name" value="ABC_transpr_LolD-like"/>
</dbReference>
<organism evidence="8 9">
    <name type="scientific">Rhodoplanes roseus</name>
    <dbReference type="NCBI Taxonomy" id="29409"/>
    <lineage>
        <taxon>Bacteria</taxon>
        <taxon>Pseudomonadati</taxon>
        <taxon>Pseudomonadota</taxon>
        <taxon>Alphaproteobacteria</taxon>
        <taxon>Hyphomicrobiales</taxon>
        <taxon>Nitrobacteraceae</taxon>
        <taxon>Rhodoplanes</taxon>
    </lineage>
</organism>
<keyword evidence="3" id="KW-0547">Nucleotide-binding</keyword>
<dbReference type="CDD" id="cd03255">
    <property type="entry name" value="ABC_MJ0796_LolCDE_FtsE"/>
    <property type="match status" value="1"/>
</dbReference>
<dbReference type="SMART" id="SM00382">
    <property type="entry name" value="AAA"/>
    <property type="match status" value="1"/>
</dbReference>
<protein>
    <submittedName>
        <fullName evidence="8">ABC transporter</fullName>
    </submittedName>
</protein>
<dbReference type="PROSITE" id="PS00211">
    <property type="entry name" value="ABC_TRANSPORTER_1"/>
    <property type="match status" value="1"/>
</dbReference>
<dbReference type="GO" id="GO:0005524">
    <property type="term" value="F:ATP binding"/>
    <property type="evidence" value="ECO:0007669"/>
    <property type="project" value="UniProtKB-KW"/>
</dbReference>
<dbReference type="PANTHER" id="PTHR24220:SF689">
    <property type="entry name" value="LIPOPROTEIN-RELEASING SYSTEM ATP-BINDING PROTEIN LOLD"/>
    <property type="match status" value="1"/>
</dbReference>
<dbReference type="InterPro" id="IPR003439">
    <property type="entry name" value="ABC_transporter-like_ATP-bd"/>
</dbReference>
<keyword evidence="9" id="KW-1185">Reference proteome</keyword>
<dbReference type="SUPFAM" id="SSF52540">
    <property type="entry name" value="P-loop containing nucleoside triphosphate hydrolases"/>
    <property type="match status" value="1"/>
</dbReference>
<dbReference type="PANTHER" id="PTHR24220">
    <property type="entry name" value="IMPORT ATP-BINDING PROTEIN"/>
    <property type="match status" value="1"/>
</dbReference>
<dbReference type="Pfam" id="PF00005">
    <property type="entry name" value="ABC_tran"/>
    <property type="match status" value="1"/>
</dbReference>
<dbReference type="GO" id="GO:0022857">
    <property type="term" value="F:transmembrane transporter activity"/>
    <property type="evidence" value="ECO:0007669"/>
    <property type="project" value="UniProtKB-ARBA"/>
</dbReference>
<dbReference type="PROSITE" id="PS50893">
    <property type="entry name" value="ABC_TRANSPORTER_2"/>
    <property type="match status" value="1"/>
</dbReference>
<evidence type="ECO:0000256" key="2">
    <source>
        <dbReference type="ARBA" id="ARBA00022519"/>
    </source>
</evidence>
<evidence type="ECO:0000313" key="8">
    <source>
        <dbReference type="EMBL" id="RAI38769.1"/>
    </source>
</evidence>
<evidence type="ECO:0000256" key="3">
    <source>
        <dbReference type="ARBA" id="ARBA00022741"/>
    </source>
</evidence>
<sequence length="230" mass="25272">MAATESPVVFLHQIERQYRQGDVTLDVLKGAELAVWSGQMVALIAPSGAGKSTLLHVAGLLEHQDSGEVFIDDVPTSGLSDTERTRIRRNDVGFIYQAHHLLGEFTAIENVMLPQMIRGMPKRGAYERAAELLSYLGLKERLTHRPAELSGGEQQRVAIARAVANAPRLLLADEPTGNLDPKTSEHVFRALTQLVRASRLAAVIATHNLDIAARMDRRVTLKDGKVIELE</sequence>
<keyword evidence="4" id="KW-0067">ATP-binding</keyword>
<gene>
    <name evidence="8" type="ORF">CH341_27245</name>
</gene>
<dbReference type="Gene3D" id="3.40.50.300">
    <property type="entry name" value="P-loop containing nucleotide triphosphate hydrolases"/>
    <property type="match status" value="1"/>
</dbReference>
<accession>A0A327KJ25</accession>
<proteinExistence type="inferred from homology"/>
<dbReference type="InterPro" id="IPR003593">
    <property type="entry name" value="AAA+_ATPase"/>
</dbReference>
<dbReference type="EMBL" id="NPEX01000336">
    <property type="protein sequence ID" value="RAI38769.1"/>
    <property type="molecule type" value="Genomic_DNA"/>
</dbReference>
<name>A0A327KJ25_9BRAD</name>
<evidence type="ECO:0000256" key="5">
    <source>
        <dbReference type="ARBA" id="ARBA00022967"/>
    </source>
</evidence>
<dbReference type="InterPro" id="IPR017911">
    <property type="entry name" value="MacB-like_ATP-bd"/>
</dbReference>
<keyword evidence="2" id="KW-0997">Cell inner membrane</keyword>
<dbReference type="GO" id="GO:0044874">
    <property type="term" value="P:lipoprotein localization to outer membrane"/>
    <property type="evidence" value="ECO:0007669"/>
    <property type="project" value="TreeGrafter"/>
</dbReference>
<dbReference type="Proteomes" id="UP000249130">
    <property type="component" value="Unassembled WGS sequence"/>
</dbReference>
<reference evidence="8 9" key="1">
    <citation type="submission" date="2017-07" db="EMBL/GenBank/DDBJ databases">
        <title>Draft Genome Sequences of Select Purple Nonsulfur Bacteria.</title>
        <authorList>
            <person name="Lasarre B."/>
            <person name="Mckinlay J.B."/>
        </authorList>
    </citation>
    <scope>NUCLEOTIDE SEQUENCE [LARGE SCALE GENOMIC DNA]</scope>
    <source>
        <strain evidence="8 9">DSM 5909</strain>
    </source>
</reference>
<dbReference type="RefSeq" id="WP_111422132.1">
    <property type="nucleotide sequence ID" value="NZ_NPEX01000336.1"/>
</dbReference>
<dbReference type="GO" id="GO:0005886">
    <property type="term" value="C:plasma membrane"/>
    <property type="evidence" value="ECO:0007669"/>
    <property type="project" value="TreeGrafter"/>
</dbReference>
<dbReference type="InterPro" id="IPR017871">
    <property type="entry name" value="ABC_transporter-like_CS"/>
</dbReference>
<keyword evidence="5" id="KW-1278">Translocase</keyword>
<dbReference type="AlphaFoldDB" id="A0A327KJ25"/>
<dbReference type="FunFam" id="3.40.50.300:FF:000032">
    <property type="entry name" value="Export ABC transporter ATP-binding protein"/>
    <property type="match status" value="1"/>
</dbReference>
<evidence type="ECO:0000256" key="6">
    <source>
        <dbReference type="ARBA" id="ARBA00038388"/>
    </source>
</evidence>
<comment type="similarity">
    <text evidence="6">Belongs to the ABC transporter superfamily. Macrolide exporter (TC 3.A.1.122) family.</text>
</comment>
<keyword evidence="2" id="KW-0472">Membrane</keyword>
<dbReference type="InterPro" id="IPR027417">
    <property type="entry name" value="P-loop_NTPase"/>
</dbReference>
<feature type="domain" description="ABC transporter" evidence="7">
    <location>
        <begin position="9"/>
        <end position="229"/>
    </location>
</feature>
<keyword evidence="2" id="KW-1003">Cell membrane</keyword>
<evidence type="ECO:0000313" key="9">
    <source>
        <dbReference type="Proteomes" id="UP000249130"/>
    </source>
</evidence>
<evidence type="ECO:0000259" key="7">
    <source>
        <dbReference type="PROSITE" id="PS50893"/>
    </source>
</evidence>
<keyword evidence="1" id="KW-0813">Transport</keyword>